<proteinExistence type="predicted"/>
<accession>A0A554NA24</accession>
<dbReference type="Proteomes" id="UP000319894">
    <property type="component" value="Unassembled WGS sequence"/>
</dbReference>
<keyword evidence="1" id="KW-0812">Transmembrane</keyword>
<name>A0A554NA24_9EURY</name>
<dbReference type="RefSeq" id="WP_144261692.1">
    <property type="nucleotide sequence ID" value="NZ_QMDX01000004.1"/>
</dbReference>
<evidence type="ECO:0000256" key="1">
    <source>
        <dbReference type="SAM" id="Phobius"/>
    </source>
</evidence>
<dbReference type="AlphaFoldDB" id="A0A554NA24"/>
<organism evidence="2 3">
    <name type="scientific">Haloglomus irregulare</name>
    <dbReference type="NCBI Taxonomy" id="2234134"/>
    <lineage>
        <taxon>Archaea</taxon>
        <taxon>Methanobacteriati</taxon>
        <taxon>Methanobacteriota</taxon>
        <taxon>Stenosarchaea group</taxon>
        <taxon>Halobacteria</taxon>
        <taxon>Halobacteriales</taxon>
        <taxon>Natronomonadaceae</taxon>
        <taxon>Haloglomus</taxon>
    </lineage>
</organism>
<keyword evidence="3" id="KW-1185">Reference proteome</keyword>
<keyword evidence="1" id="KW-1133">Transmembrane helix</keyword>
<feature type="transmembrane region" description="Helical" evidence="1">
    <location>
        <begin position="42"/>
        <end position="62"/>
    </location>
</feature>
<evidence type="ECO:0008006" key="4">
    <source>
        <dbReference type="Google" id="ProtNLM"/>
    </source>
</evidence>
<reference evidence="2 3" key="1">
    <citation type="submission" date="2018-06" db="EMBL/GenBank/DDBJ databases">
        <title>Natronomonas sp. F16-60 a new haloarchaeon isolated from a solar saltern of Isla Cristina, Huelva, Spain.</title>
        <authorList>
            <person name="Duran-Viseras A."/>
            <person name="Sanchez-Porro C."/>
            <person name="Ventosa A."/>
        </authorList>
    </citation>
    <scope>NUCLEOTIDE SEQUENCE [LARGE SCALE GENOMIC DNA]</scope>
    <source>
        <strain evidence="2 3">F16-60</strain>
    </source>
</reference>
<sequence>MAFFTDITPDHIRIRILLVLLLAVVVGLAALLSPVLGEGGALLVGFGMAVVGVLALLAVYALRR</sequence>
<protein>
    <recommendedName>
        <fullName evidence="4">Major facilitator superfamily (MFS) profile domain-containing protein</fullName>
    </recommendedName>
</protein>
<keyword evidence="1" id="KW-0472">Membrane</keyword>
<feature type="transmembrane region" description="Helical" evidence="1">
    <location>
        <begin position="12"/>
        <end position="36"/>
    </location>
</feature>
<comment type="caution">
    <text evidence="2">The sequence shown here is derived from an EMBL/GenBank/DDBJ whole genome shotgun (WGS) entry which is preliminary data.</text>
</comment>
<dbReference type="EMBL" id="QMDX01000004">
    <property type="protein sequence ID" value="TSD14246.1"/>
    <property type="molecule type" value="Genomic_DNA"/>
</dbReference>
<evidence type="ECO:0000313" key="2">
    <source>
        <dbReference type="EMBL" id="TSD14246.1"/>
    </source>
</evidence>
<evidence type="ECO:0000313" key="3">
    <source>
        <dbReference type="Proteomes" id="UP000319894"/>
    </source>
</evidence>
<dbReference type="InParanoid" id="A0A554NA24"/>
<gene>
    <name evidence="2" type="ORF">DP107_08310</name>
</gene>